<evidence type="ECO:0000256" key="1">
    <source>
        <dbReference type="ARBA" id="ARBA00022723"/>
    </source>
</evidence>
<feature type="region of interest" description="Disordered" evidence="5">
    <location>
        <begin position="22"/>
        <end position="45"/>
    </location>
</feature>
<reference evidence="7" key="1">
    <citation type="journal article" date="2020" name="Stud. Mycol.">
        <title>101 Dothideomycetes genomes: a test case for predicting lifestyles and emergence of pathogens.</title>
        <authorList>
            <person name="Haridas S."/>
            <person name="Albert R."/>
            <person name="Binder M."/>
            <person name="Bloem J."/>
            <person name="Labutti K."/>
            <person name="Salamov A."/>
            <person name="Andreopoulos B."/>
            <person name="Baker S."/>
            <person name="Barry K."/>
            <person name="Bills G."/>
            <person name="Bluhm B."/>
            <person name="Cannon C."/>
            <person name="Castanera R."/>
            <person name="Culley D."/>
            <person name="Daum C."/>
            <person name="Ezra D."/>
            <person name="Gonzalez J."/>
            <person name="Henrissat B."/>
            <person name="Kuo A."/>
            <person name="Liang C."/>
            <person name="Lipzen A."/>
            <person name="Lutzoni F."/>
            <person name="Magnuson J."/>
            <person name="Mondo S."/>
            <person name="Nolan M."/>
            <person name="Ohm R."/>
            <person name="Pangilinan J."/>
            <person name="Park H.-J."/>
            <person name="Ramirez L."/>
            <person name="Alfaro M."/>
            <person name="Sun H."/>
            <person name="Tritt A."/>
            <person name="Yoshinaga Y."/>
            <person name="Zwiers L.-H."/>
            <person name="Turgeon B."/>
            <person name="Goodwin S."/>
            <person name="Spatafora J."/>
            <person name="Crous P."/>
            <person name="Grigoriev I."/>
        </authorList>
    </citation>
    <scope>NUCLEOTIDE SEQUENCE</scope>
    <source>
        <strain evidence="7">CBS 279.74</strain>
    </source>
</reference>
<dbReference type="GO" id="GO:0008270">
    <property type="term" value="F:zinc ion binding"/>
    <property type="evidence" value="ECO:0007669"/>
    <property type="project" value="UniProtKB-KW"/>
</dbReference>
<dbReference type="Pfam" id="PF01753">
    <property type="entry name" value="zf-MYND"/>
    <property type="match status" value="1"/>
</dbReference>
<evidence type="ECO:0000313" key="7">
    <source>
        <dbReference type="EMBL" id="KAF2702857.1"/>
    </source>
</evidence>
<keyword evidence="1" id="KW-0479">Metal-binding</keyword>
<organism evidence="7 8">
    <name type="scientific">Pleomassaria siparia CBS 279.74</name>
    <dbReference type="NCBI Taxonomy" id="1314801"/>
    <lineage>
        <taxon>Eukaryota</taxon>
        <taxon>Fungi</taxon>
        <taxon>Dikarya</taxon>
        <taxon>Ascomycota</taxon>
        <taxon>Pezizomycotina</taxon>
        <taxon>Dothideomycetes</taxon>
        <taxon>Pleosporomycetidae</taxon>
        <taxon>Pleosporales</taxon>
        <taxon>Pleomassariaceae</taxon>
        <taxon>Pleomassaria</taxon>
    </lineage>
</organism>
<keyword evidence="8" id="KW-1185">Reference proteome</keyword>
<evidence type="ECO:0000259" key="6">
    <source>
        <dbReference type="PROSITE" id="PS50865"/>
    </source>
</evidence>
<feature type="domain" description="MYND-type" evidence="6">
    <location>
        <begin position="47"/>
        <end position="87"/>
    </location>
</feature>
<keyword evidence="3" id="KW-0862">Zinc</keyword>
<keyword evidence="2 4" id="KW-0863">Zinc-finger</keyword>
<dbReference type="SUPFAM" id="SSF144232">
    <property type="entry name" value="HIT/MYND zinc finger-like"/>
    <property type="match status" value="1"/>
</dbReference>
<evidence type="ECO:0000313" key="8">
    <source>
        <dbReference type="Proteomes" id="UP000799428"/>
    </source>
</evidence>
<dbReference type="OrthoDB" id="341421at2759"/>
<gene>
    <name evidence="7" type="ORF">K504DRAFT_452195</name>
</gene>
<accession>A0A6G1JRR5</accession>
<evidence type="ECO:0000256" key="4">
    <source>
        <dbReference type="PROSITE-ProRule" id="PRU00134"/>
    </source>
</evidence>
<evidence type="ECO:0000256" key="3">
    <source>
        <dbReference type="ARBA" id="ARBA00022833"/>
    </source>
</evidence>
<name>A0A6G1JRR5_9PLEO</name>
<dbReference type="Proteomes" id="UP000799428">
    <property type="component" value="Unassembled WGS sequence"/>
</dbReference>
<dbReference type="PROSITE" id="PS01360">
    <property type="entry name" value="ZF_MYND_1"/>
    <property type="match status" value="1"/>
</dbReference>
<proteinExistence type="predicted"/>
<sequence>MSEHSAQAQVAVSEDVAASSLVLGVDASDSQQQPQPETEPAPTPQACASCQKTLTLTTTKPCPRCHTTPYCSRECQKKDYKTHKKECAKLAQVYSQNAVVKMAVTRVPPKNEGRRGGLQKWEFDT</sequence>
<evidence type="ECO:0000256" key="5">
    <source>
        <dbReference type="SAM" id="MobiDB-lite"/>
    </source>
</evidence>
<dbReference type="Gene3D" id="6.10.140.2220">
    <property type="match status" value="1"/>
</dbReference>
<dbReference type="InterPro" id="IPR002893">
    <property type="entry name" value="Znf_MYND"/>
</dbReference>
<dbReference type="EMBL" id="MU005792">
    <property type="protein sequence ID" value="KAF2702857.1"/>
    <property type="molecule type" value="Genomic_DNA"/>
</dbReference>
<evidence type="ECO:0000256" key="2">
    <source>
        <dbReference type="ARBA" id="ARBA00022771"/>
    </source>
</evidence>
<dbReference type="PROSITE" id="PS50865">
    <property type="entry name" value="ZF_MYND_2"/>
    <property type="match status" value="1"/>
</dbReference>
<protein>
    <recommendedName>
        <fullName evidence="6">MYND-type domain-containing protein</fullName>
    </recommendedName>
</protein>
<dbReference type="AlphaFoldDB" id="A0A6G1JRR5"/>